<reference evidence="6 7" key="1">
    <citation type="submission" date="2017-07" db="EMBL/GenBank/DDBJ databases">
        <authorList>
            <person name="Talla V."/>
            <person name="Backstrom N."/>
        </authorList>
    </citation>
    <scope>NUCLEOTIDE SEQUENCE [LARGE SCALE GENOMIC DNA]</scope>
</reference>
<organism evidence="6 7">
    <name type="scientific">Leptidea sinapis</name>
    <dbReference type="NCBI Taxonomy" id="189913"/>
    <lineage>
        <taxon>Eukaryota</taxon>
        <taxon>Metazoa</taxon>
        <taxon>Ecdysozoa</taxon>
        <taxon>Arthropoda</taxon>
        <taxon>Hexapoda</taxon>
        <taxon>Insecta</taxon>
        <taxon>Pterygota</taxon>
        <taxon>Neoptera</taxon>
        <taxon>Endopterygota</taxon>
        <taxon>Lepidoptera</taxon>
        <taxon>Glossata</taxon>
        <taxon>Ditrysia</taxon>
        <taxon>Papilionoidea</taxon>
        <taxon>Pieridae</taxon>
        <taxon>Dismorphiinae</taxon>
        <taxon>Leptidea</taxon>
    </lineage>
</organism>
<sequence length="1724" mass="192301">MEREDNFRLKRFKELKLKKAGDKTEKKDNPYPECPICKKSSLAELKNEDSPISLRSVATYKNPIEIDKDHFSISNVYSPVIERPISENKPKNSPLPTEIDEAYSGGFGEVTNKDEPVLECPICERSSSIQTKIDEVHLNSFDGVSIKSLGNSADQSLDNIRSITKVQTLPKKSSTTSNEKDLISLKKRFQKFQEGTISLSSSCDLCDESLAQIETASEDICCASCDSFKNESEVKEDKQENVKQTSSNVSKPTKFNVLSKLVIPRVNLSQRYIISELEEMEREDNFRLKRFKELKLKKAGGGEDEKNKKKCTVCKNCLTCCNCNNVDRENTVSDVSPTQKSSKSNKEISFNDNEDAVLYPKECNATEEKKLSDRDILKSEAGGDIIQIVCPNCQECLNVNKSAASVSILKKEIDLDSKECYSGVCGRQIGDDLPKSHCCSLNKLQSTEKERAFCQICKNKNDDFINVSQNSSAVSICCSLKNDADSEKSYPCLPTSNSNINEYPDGFILELRHTCDQCEQPMHLAIEESSNTSLCSKCRSQQIRMGNIKNNFNTDNSDLCAKCKEELLSKPCSCTSTMQSVNEVVQPEVSSLCSLCRVESKCNLQAIKSFNLRENKSICSSCIQQLQTKSSNSASCPCISEPNSNLKKVNSFQDNLCASCKEKSEIRIPCACSNDAIEDKVCGRDKNHNFGRKFDIMCINLNNSCIEAGYKKGIAAQKCSSHSEFNKNSNQNCHRCGVSIKKESMEQQSQSSCCVCGRPINKASTCVKDKNKVNDCSQKSASAPKFVQGASGTENQSNLKQNKSTLCMPLGKGLKVKLPPLQTSMNSNTSMQSKTGHKATHMACGSANSLLSYIEIECSRSNIQTEKKEGRMESCPNKNEINICGSHSEDGGEYYFKMKIVPRAECDASKGGTDIVHSFIELMKKQILPESKSKEHTYLNTISNKICQSKIDYCASQETPSMCNSSSVISQMSESNNKSSCTCKDETHEKDNYLITSKSSSLNKSQEEKTDFIPSKNLHTCSHVCSESSLQNQSCETNNNKFSCLCKDKNNNNNNYNYFTIDTININTQHNEKKEISKHSLNSHSSQSKANENSNEANKNNLCKVCRGQKQAKKCCSCEGKMQISCNDCRKNAGSEIKNYQFSFNEKKIDCCASKNIPTVSCSTNSLRIQCPETDKNMSTCTCIAKENENNDYNESKINTMVISTQKKNTQCTCTEQKAMPIHNCNEQTTQINTKEILKVTSENNCRLCNKKMEVKNNCDFNANRKTCSDFSSRKNQNKDTLSKSSHSKRNCVKCGSEFNPQRKNPATAALQSQKHDYEKLTNCTKCSSSRKVYQSACPIHSSKKSNSSPILSTCSHFQEKDSNKMSASGCKYSSLLNLESQKSPGESQKTPSCQSQSSKKSNTSPNEYKCSSCQEKYINKSPQGCKCSSKEKEEYKRAPGCQSLSSEKSKASPNQSNCSRCQEKGIEKSTQYCKCSSIRKEETQSATGCQSISSKKQLSAIQSNCSRCQQTDIKKSTSGCKCSQTAKVKFQNHTDYQNQPLEKSCPLHQKESACNCTSTKKMENRIDTSSKTDCSCKDSEMFTNTYSYTSTCKSDKYSSKTAKSDESCRCSSSLKLRVSDECASSGHSSKLSRDSSVKSFGSCCDFQTKDASTQTRRSDRYDVRDLQMLTFLRDARKVLMYFVKMVVKMIYHISDRPQKLYVVLIRLIDQRLCSAQLKSAPPI</sequence>
<comment type="similarity">
    <text evidence="1">Belongs to the V-ATPase D subunit family.</text>
</comment>
<dbReference type="InterPro" id="IPR002699">
    <property type="entry name" value="V_ATPase_D"/>
</dbReference>
<evidence type="ECO:0000313" key="6">
    <source>
        <dbReference type="EMBL" id="VVD04943.1"/>
    </source>
</evidence>
<evidence type="ECO:0000256" key="5">
    <source>
        <dbReference type="SAM" id="MobiDB-lite"/>
    </source>
</evidence>
<evidence type="ECO:0000256" key="3">
    <source>
        <dbReference type="ARBA" id="ARBA00023065"/>
    </source>
</evidence>
<feature type="region of interest" description="Disordered" evidence="5">
    <location>
        <begin position="1073"/>
        <end position="1095"/>
    </location>
</feature>
<keyword evidence="2" id="KW-0813">Transport</keyword>
<evidence type="ECO:0000256" key="2">
    <source>
        <dbReference type="ARBA" id="ARBA00022448"/>
    </source>
</evidence>
<accession>A0A5E4R5X7</accession>
<evidence type="ECO:0000256" key="1">
    <source>
        <dbReference type="ARBA" id="ARBA00005850"/>
    </source>
</evidence>
<gene>
    <name evidence="6" type="ORF">LSINAPIS_LOCUS14589</name>
</gene>
<dbReference type="GO" id="GO:0046961">
    <property type="term" value="F:proton-transporting ATPase activity, rotational mechanism"/>
    <property type="evidence" value="ECO:0007669"/>
    <property type="project" value="InterPro"/>
</dbReference>
<keyword evidence="3" id="KW-0406">Ion transport</keyword>
<feature type="compositionally biased region" description="Low complexity" evidence="5">
    <location>
        <begin position="1079"/>
        <end position="1095"/>
    </location>
</feature>
<dbReference type="EMBL" id="FZQP02006915">
    <property type="protein sequence ID" value="VVD04943.1"/>
    <property type="molecule type" value="Genomic_DNA"/>
</dbReference>
<proteinExistence type="inferred from homology"/>
<dbReference type="Pfam" id="PF01813">
    <property type="entry name" value="ATP-synt_D"/>
    <property type="match status" value="1"/>
</dbReference>
<comment type="function">
    <text evidence="4">Subunit of the V1 complex of vacuolar(H+)-ATPase (V-ATPase), a multisubunit enzyme composed of a peripheral complex (V1) that hydrolyzes ATP and a membrane integral complex (V0) that translocates protons. V-ATPase is responsible for acidifying and maintaining the pH of intracellular compartments and in some cell types, is targeted to the plasma membrane, where it is responsible for acidifying the extracellular environment.</text>
</comment>
<dbReference type="Proteomes" id="UP000324832">
    <property type="component" value="Unassembled WGS sequence"/>
</dbReference>
<feature type="region of interest" description="Disordered" evidence="5">
    <location>
        <begin position="1269"/>
        <end position="1289"/>
    </location>
</feature>
<feature type="region of interest" description="Disordered" evidence="5">
    <location>
        <begin position="1382"/>
        <end position="1409"/>
    </location>
</feature>
<protein>
    <submittedName>
        <fullName evidence="6">Uncharacterized protein</fullName>
    </submittedName>
</protein>
<dbReference type="Gene3D" id="1.10.287.3240">
    <property type="match status" value="1"/>
</dbReference>
<keyword evidence="7" id="KW-1185">Reference proteome</keyword>
<name>A0A5E4R5X7_9NEOP</name>
<evidence type="ECO:0000256" key="4">
    <source>
        <dbReference type="ARBA" id="ARBA00045737"/>
    </source>
</evidence>
<evidence type="ECO:0000313" key="7">
    <source>
        <dbReference type="Proteomes" id="UP000324832"/>
    </source>
</evidence>